<dbReference type="OrthoDB" id="9806195at2"/>
<evidence type="ECO:0000256" key="8">
    <source>
        <dbReference type="ARBA" id="ARBA00034078"/>
    </source>
</evidence>
<comment type="caution">
    <text evidence="11">The sequence shown here is derived from an EMBL/GenBank/DDBJ whole genome shotgun (WGS) entry which is preliminary data.</text>
</comment>
<evidence type="ECO:0000256" key="6">
    <source>
        <dbReference type="ARBA" id="ARBA00023004"/>
    </source>
</evidence>
<protein>
    <recommendedName>
        <fullName evidence="10">2Fe-2S ferredoxin-type domain-containing protein</fullName>
    </recommendedName>
</protein>
<dbReference type="CDD" id="cd00207">
    <property type="entry name" value="fer2"/>
    <property type="match status" value="1"/>
</dbReference>
<keyword evidence="2" id="KW-0813">Transport</keyword>
<keyword evidence="5" id="KW-0249">Electron transport</keyword>
<feature type="region of interest" description="Disordered" evidence="9">
    <location>
        <begin position="1"/>
        <end position="36"/>
    </location>
</feature>
<keyword evidence="6" id="KW-0408">Iron</keyword>
<dbReference type="SUPFAM" id="SSF54292">
    <property type="entry name" value="2Fe-2S ferredoxin-like"/>
    <property type="match status" value="1"/>
</dbReference>
<evidence type="ECO:0000256" key="3">
    <source>
        <dbReference type="ARBA" id="ARBA00022714"/>
    </source>
</evidence>
<gene>
    <name evidence="11" type="ORF">CAL25_13220</name>
</gene>
<evidence type="ECO:0000256" key="1">
    <source>
        <dbReference type="ARBA" id="ARBA00007874"/>
    </source>
</evidence>
<dbReference type="PANTHER" id="PTHR43112">
    <property type="entry name" value="FERREDOXIN"/>
    <property type="match status" value="1"/>
</dbReference>
<organism evidence="11 12">
    <name type="scientific">Bordetella genomosp. 5</name>
    <dbReference type="NCBI Taxonomy" id="1395608"/>
    <lineage>
        <taxon>Bacteria</taxon>
        <taxon>Pseudomonadati</taxon>
        <taxon>Pseudomonadota</taxon>
        <taxon>Betaproteobacteria</taxon>
        <taxon>Burkholderiales</taxon>
        <taxon>Alcaligenaceae</taxon>
        <taxon>Bordetella</taxon>
    </lineage>
</organism>
<dbReference type="Pfam" id="PF00111">
    <property type="entry name" value="Fer2"/>
    <property type="match status" value="1"/>
</dbReference>
<dbReference type="PANTHER" id="PTHR43112:SF10">
    <property type="entry name" value="FERREDOXIN C 2, CHLOROPLASTIC"/>
    <property type="match status" value="1"/>
</dbReference>
<evidence type="ECO:0000256" key="2">
    <source>
        <dbReference type="ARBA" id="ARBA00022448"/>
    </source>
</evidence>
<evidence type="ECO:0000256" key="5">
    <source>
        <dbReference type="ARBA" id="ARBA00022982"/>
    </source>
</evidence>
<evidence type="ECO:0000256" key="9">
    <source>
        <dbReference type="SAM" id="MobiDB-lite"/>
    </source>
</evidence>
<feature type="domain" description="2Fe-2S ferredoxin-type" evidence="10">
    <location>
        <begin position="36"/>
        <end position="125"/>
    </location>
</feature>
<name>A0A261TNT1_9BORD</name>
<evidence type="ECO:0000256" key="7">
    <source>
        <dbReference type="ARBA" id="ARBA00023014"/>
    </source>
</evidence>
<accession>A0A261TNT1</accession>
<proteinExistence type="inferred from homology"/>
<keyword evidence="7" id="KW-0411">Iron-sulfur</keyword>
<comment type="similarity">
    <text evidence="1">Belongs to the 2Fe2S plant-type ferredoxin family.</text>
</comment>
<feature type="compositionally biased region" description="Basic and acidic residues" evidence="9">
    <location>
        <begin position="1"/>
        <end position="13"/>
    </location>
</feature>
<keyword evidence="12" id="KW-1185">Reference proteome</keyword>
<keyword evidence="3" id="KW-0001">2Fe-2S</keyword>
<dbReference type="AlphaFoldDB" id="A0A261TNT1"/>
<dbReference type="Gene3D" id="3.10.20.30">
    <property type="match status" value="1"/>
</dbReference>
<evidence type="ECO:0000259" key="10">
    <source>
        <dbReference type="PROSITE" id="PS51085"/>
    </source>
</evidence>
<dbReference type="InterPro" id="IPR001041">
    <property type="entry name" value="2Fe-2S_ferredoxin-type"/>
</dbReference>
<comment type="cofactor">
    <cofactor evidence="8">
        <name>[2Fe-2S] cluster</name>
        <dbReference type="ChEBI" id="CHEBI:190135"/>
    </cofactor>
</comment>
<keyword evidence="4" id="KW-0479">Metal-binding</keyword>
<evidence type="ECO:0000256" key="4">
    <source>
        <dbReference type="ARBA" id="ARBA00022723"/>
    </source>
</evidence>
<dbReference type="InterPro" id="IPR036010">
    <property type="entry name" value="2Fe-2S_ferredoxin-like_sf"/>
</dbReference>
<dbReference type="GO" id="GO:0046872">
    <property type="term" value="F:metal ion binding"/>
    <property type="evidence" value="ECO:0007669"/>
    <property type="project" value="UniProtKB-KW"/>
</dbReference>
<reference evidence="11 12" key="1">
    <citation type="submission" date="2017-05" db="EMBL/GenBank/DDBJ databases">
        <title>Complete and WGS of Bordetella genogroups.</title>
        <authorList>
            <person name="Spilker T."/>
            <person name="LiPuma J."/>
        </authorList>
    </citation>
    <scope>NUCLEOTIDE SEQUENCE [LARGE SCALE GENOMIC DNA]</scope>
    <source>
        <strain evidence="11 12">AU10456</strain>
    </source>
</reference>
<dbReference type="GO" id="GO:0051537">
    <property type="term" value="F:2 iron, 2 sulfur cluster binding"/>
    <property type="evidence" value="ECO:0007669"/>
    <property type="project" value="UniProtKB-KW"/>
</dbReference>
<sequence length="143" mass="15508">MHPLAAERAERRVVPAVASGLTPPAQGNADPAAPSHRVTLQPSGWQYDAPQGQSLMRAARAVGIRLPSSCRNGTCRACMCMLVSGEVRYEIEWPGVTREEREEGWMLPCVAHAQSDVVLEVPDAVRIEPASTAPRQRLTGAQR</sequence>
<evidence type="ECO:0000313" key="11">
    <source>
        <dbReference type="EMBL" id="OZI50273.1"/>
    </source>
</evidence>
<dbReference type="InterPro" id="IPR012675">
    <property type="entry name" value="Beta-grasp_dom_sf"/>
</dbReference>
<evidence type="ECO:0000313" key="12">
    <source>
        <dbReference type="Proteomes" id="UP000216913"/>
    </source>
</evidence>
<dbReference type="EMBL" id="NEVP01000007">
    <property type="protein sequence ID" value="OZI50273.1"/>
    <property type="molecule type" value="Genomic_DNA"/>
</dbReference>
<dbReference type="PROSITE" id="PS51085">
    <property type="entry name" value="2FE2S_FER_2"/>
    <property type="match status" value="1"/>
</dbReference>
<dbReference type="Proteomes" id="UP000216913">
    <property type="component" value="Unassembled WGS sequence"/>
</dbReference>